<dbReference type="Gene3D" id="1.10.357.40">
    <property type="entry name" value="YbiA-like"/>
    <property type="match status" value="1"/>
</dbReference>
<evidence type="ECO:0000256" key="2">
    <source>
        <dbReference type="ARBA" id="ARBA00000751"/>
    </source>
</evidence>
<evidence type="ECO:0000313" key="5">
    <source>
        <dbReference type="EMBL" id="TMR39613.1"/>
    </source>
</evidence>
<proteinExistence type="predicted"/>
<accession>A0A5S4H2Y3</accession>
<dbReference type="OrthoDB" id="643483at2"/>
<feature type="region of interest" description="Disordered" evidence="3">
    <location>
        <begin position="168"/>
        <end position="201"/>
    </location>
</feature>
<comment type="caution">
    <text evidence="5">The sequence shown here is derived from an EMBL/GenBank/DDBJ whole genome shotgun (WGS) entry which is preliminary data.</text>
</comment>
<feature type="domain" description="NADAR" evidence="4">
    <location>
        <begin position="334"/>
        <end position="478"/>
    </location>
</feature>
<dbReference type="Proteomes" id="UP000306628">
    <property type="component" value="Unassembled WGS sequence"/>
</dbReference>
<organism evidence="5 6">
    <name type="scientific">Nonomuraea zeae</name>
    <dbReference type="NCBI Taxonomy" id="1642303"/>
    <lineage>
        <taxon>Bacteria</taxon>
        <taxon>Bacillati</taxon>
        <taxon>Actinomycetota</taxon>
        <taxon>Actinomycetes</taxon>
        <taxon>Streptosporangiales</taxon>
        <taxon>Streptosporangiaceae</taxon>
        <taxon>Nonomuraea</taxon>
    </lineage>
</organism>
<sequence length="482" mass="53207">MTGDAARWRVHDGRSVAGDIRDIRDVLGMCVPNVSQACDLLELPHSGHPGHPGCGASVDRAEPSTATPRMSLCVMSRTSSRTSRMWSSTSRMSQVRGGIGDIRLEEEKQDHYYLLYRYPVRALRRAIDFQFSIFPASRMSRMSRTPTHSHRNEETAVPRNALLEEQPSLWSEGTPGPADMPPQVHTHLERPHGHPRPPRRDQEWNELTACAPECLACGEPEPPAEAPAWPLCPATRGRCATICAHTADAYKAEVCLITTRVHAELMTLPFSGRTVAAVTCPFCGLPHAHDPAPGQRYRVSRCRTGRKPYILHIPHQEPSMATITRQVIDDFRGEYEALSNFAPIPVAIYSTLEGREIVYSTGEHAFNAAKTTDPAERAAIAAAPSPGEAKRIGRGVALRPGWDERIRYAAMRMVLKAKFAPSSPAAAVLLSTGNALLVEGNRWHDQHWGDCYCGRASCEGSGANHLGRMLMQRRTELREAVL</sequence>
<comment type="catalytic activity">
    <reaction evidence="2">
        <text>2,5-diamino-6-hydroxy-4-(5-phosphoribosylamino)-pyrimidine + H2O = 2,5,6-triamino-4-hydroxypyrimidine + D-ribose 5-phosphate</text>
        <dbReference type="Rhea" id="RHEA:23436"/>
        <dbReference type="ChEBI" id="CHEBI:15377"/>
        <dbReference type="ChEBI" id="CHEBI:58614"/>
        <dbReference type="ChEBI" id="CHEBI:78346"/>
        <dbReference type="ChEBI" id="CHEBI:137796"/>
    </reaction>
</comment>
<comment type="catalytic activity">
    <reaction evidence="1">
        <text>5-amino-6-(5-phospho-D-ribosylamino)uracil + H2O = 5,6-diaminouracil + D-ribose 5-phosphate</text>
        <dbReference type="Rhea" id="RHEA:55020"/>
        <dbReference type="ChEBI" id="CHEBI:15377"/>
        <dbReference type="ChEBI" id="CHEBI:46252"/>
        <dbReference type="ChEBI" id="CHEBI:58453"/>
        <dbReference type="ChEBI" id="CHEBI:78346"/>
    </reaction>
</comment>
<feature type="compositionally biased region" description="Basic and acidic residues" evidence="3">
    <location>
        <begin position="186"/>
        <end position="201"/>
    </location>
</feature>
<evidence type="ECO:0000256" key="1">
    <source>
        <dbReference type="ARBA" id="ARBA00000022"/>
    </source>
</evidence>
<reference evidence="5 6" key="1">
    <citation type="submission" date="2019-05" db="EMBL/GenBank/DDBJ databases">
        <title>Draft genome sequence of Nonomuraea zeae DSM 100528.</title>
        <authorList>
            <person name="Saricaoglu S."/>
            <person name="Isik K."/>
        </authorList>
    </citation>
    <scope>NUCLEOTIDE SEQUENCE [LARGE SCALE GENOMIC DNA]</scope>
    <source>
        <strain evidence="5 6">DSM 100528</strain>
    </source>
</reference>
<evidence type="ECO:0000259" key="4">
    <source>
        <dbReference type="Pfam" id="PF08719"/>
    </source>
</evidence>
<dbReference type="InterPro" id="IPR037238">
    <property type="entry name" value="YbiA-like_sf"/>
</dbReference>
<evidence type="ECO:0000313" key="6">
    <source>
        <dbReference type="Proteomes" id="UP000306628"/>
    </source>
</evidence>
<keyword evidence="6" id="KW-1185">Reference proteome</keyword>
<gene>
    <name evidence="5" type="ORF">ETD85_00955</name>
</gene>
<dbReference type="InterPro" id="IPR012816">
    <property type="entry name" value="NADAR"/>
</dbReference>
<dbReference type="CDD" id="cd15457">
    <property type="entry name" value="NADAR"/>
    <property type="match status" value="1"/>
</dbReference>
<protein>
    <submittedName>
        <fullName evidence="5">NADAR family protein</fullName>
    </submittedName>
</protein>
<dbReference type="SUPFAM" id="SSF143990">
    <property type="entry name" value="YbiA-like"/>
    <property type="match status" value="1"/>
</dbReference>
<evidence type="ECO:0000256" key="3">
    <source>
        <dbReference type="SAM" id="MobiDB-lite"/>
    </source>
</evidence>
<dbReference type="EMBL" id="VCKX01000002">
    <property type="protein sequence ID" value="TMR39613.1"/>
    <property type="molecule type" value="Genomic_DNA"/>
</dbReference>
<name>A0A5S4H2Y3_9ACTN</name>
<dbReference type="AlphaFoldDB" id="A0A5S4H2Y3"/>
<dbReference type="Pfam" id="PF08719">
    <property type="entry name" value="NADAR"/>
    <property type="match status" value="1"/>
</dbReference>